<sequence>APDALGRATRIGNYATNISYFPDGAVQGYTLGNGIAALVERNARQLPSNLSYAKGGTLLLSEDYGYDKDGNLTAINDLVDGGNSQTLGYDALNRLTSASAPHAWGTESYAYDPLNNLRQRVIGGYPFNLNVDGANRLASVTIGSTPFTSYQSNAAGDRIGMTYNGSTTSYRFDARHQLLQIPGVASYAYDAAGRRVKKGPDGSGPSQGSFYSQSGELMVGYDEATGQYTDYLYPGGRLIARRKGGTSFSQLYATGTYQFRVKACNSAGCSGWSGYATVNVTGDL</sequence>
<dbReference type="Pfam" id="PF05593">
    <property type="entry name" value="RHS_repeat"/>
    <property type="match status" value="1"/>
</dbReference>
<dbReference type="SUPFAM" id="SSF49265">
    <property type="entry name" value="Fibronectin type III"/>
    <property type="match status" value="1"/>
</dbReference>
<keyword evidence="2" id="KW-1185">Reference proteome</keyword>
<evidence type="ECO:0000313" key="2">
    <source>
        <dbReference type="Proteomes" id="UP000245812"/>
    </source>
</evidence>
<dbReference type="AlphaFoldDB" id="A0A316IIP1"/>
<feature type="non-terminal residue" evidence="1">
    <location>
        <position position="1"/>
    </location>
</feature>
<dbReference type="Proteomes" id="UP000245812">
    <property type="component" value="Unassembled WGS sequence"/>
</dbReference>
<dbReference type="EMBL" id="QGHC01000001">
    <property type="protein sequence ID" value="PWK93069.1"/>
    <property type="molecule type" value="Genomic_DNA"/>
</dbReference>
<gene>
    <name evidence="1" type="ORF">C7456_101422</name>
</gene>
<proteinExistence type="predicted"/>
<reference evidence="1 2" key="1">
    <citation type="submission" date="2018-05" db="EMBL/GenBank/DDBJ databases">
        <title>Genomic Encyclopedia of Type Strains, Phase IV (KMG-IV): sequencing the most valuable type-strain genomes for metagenomic binning, comparative biology and taxonomic classification.</title>
        <authorList>
            <person name="Goeker M."/>
        </authorList>
    </citation>
    <scope>NUCLEOTIDE SEQUENCE [LARGE SCALE GENOMIC DNA]</scope>
    <source>
        <strain evidence="1 2">DSM 14263</strain>
    </source>
</reference>
<organism evidence="1 2">
    <name type="scientific">Fulvimonas soli</name>
    <dbReference type="NCBI Taxonomy" id="155197"/>
    <lineage>
        <taxon>Bacteria</taxon>
        <taxon>Pseudomonadati</taxon>
        <taxon>Pseudomonadota</taxon>
        <taxon>Gammaproteobacteria</taxon>
        <taxon>Lysobacterales</taxon>
        <taxon>Rhodanobacteraceae</taxon>
        <taxon>Fulvimonas</taxon>
    </lineage>
</organism>
<protein>
    <submittedName>
        <fullName evidence="1">RHS repeat protein</fullName>
    </submittedName>
</protein>
<dbReference type="InterPro" id="IPR036116">
    <property type="entry name" value="FN3_sf"/>
</dbReference>
<dbReference type="InterPro" id="IPR050708">
    <property type="entry name" value="T6SS_VgrG/RHS"/>
</dbReference>
<accession>A0A316IIP1</accession>
<dbReference type="Gene3D" id="2.180.10.10">
    <property type="entry name" value="RHS repeat-associated core"/>
    <property type="match status" value="1"/>
</dbReference>
<name>A0A316IIP1_9GAMM</name>
<evidence type="ECO:0000313" key="1">
    <source>
        <dbReference type="EMBL" id="PWK93069.1"/>
    </source>
</evidence>
<comment type="caution">
    <text evidence="1">The sequence shown here is derived from an EMBL/GenBank/DDBJ whole genome shotgun (WGS) entry which is preliminary data.</text>
</comment>
<dbReference type="PANTHER" id="PTHR32305">
    <property type="match status" value="1"/>
</dbReference>
<dbReference type="PANTHER" id="PTHR32305:SF15">
    <property type="entry name" value="PROTEIN RHSA-RELATED"/>
    <property type="match status" value="1"/>
</dbReference>
<dbReference type="InterPro" id="IPR031325">
    <property type="entry name" value="RHS_repeat"/>
</dbReference>